<evidence type="ECO:0000256" key="4">
    <source>
        <dbReference type="ARBA" id="ARBA00022942"/>
    </source>
</evidence>
<organism evidence="7 9">
    <name type="scientific">Galdieria partita</name>
    <dbReference type="NCBI Taxonomy" id="83374"/>
    <lineage>
        <taxon>Eukaryota</taxon>
        <taxon>Rhodophyta</taxon>
        <taxon>Bangiophyceae</taxon>
        <taxon>Galdieriales</taxon>
        <taxon>Galdieriaceae</taxon>
        <taxon>Galdieria</taxon>
    </lineage>
</organism>
<reference evidence="7" key="2">
    <citation type="submission" date="2022-01" db="EMBL/GenBank/DDBJ databases">
        <authorList>
            <person name="Hirooka S."/>
            <person name="Miyagishima S.Y."/>
        </authorList>
    </citation>
    <scope>NUCLEOTIDE SEQUENCE</scope>
    <source>
        <strain evidence="7">NBRC 102759</strain>
    </source>
</reference>
<feature type="domain" description="Pru" evidence="6">
    <location>
        <begin position="15"/>
        <end position="127"/>
    </location>
</feature>
<evidence type="ECO:0000313" key="7">
    <source>
        <dbReference type="EMBL" id="GJQ14680.1"/>
    </source>
</evidence>
<keyword evidence="3" id="KW-0963">Cytoplasm</keyword>
<dbReference type="GO" id="GO:0008541">
    <property type="term" value="C:proteasome regulatory particle, lid subcomplex"/>
    <property type="evidence" value="ECO:0007669"/>
    <property type="project" value="TreeGrafter"/>
</dbReference>
<dbReference type="EMBL" id="BQMJ01000058">
    <property type="protein sequence ID" value="GJQ14680.1"/>
    <property type="molecule type" value="Genomic_DNA"/>
</dbReference>
<protein>
    <recommendedName>
        <fullName evidence="6">Pru domain-containing protein</fullName>
    </recommendedName>
</protein>
<dbReference type="InterPro" id="IPR044868">
    <property type="entry name" value="Rpn13/ADRM1_Pru"/>
</dbReference>
<dbReference type="Pfam" id="PF04683">
    <property type="entry name" value="Rpn13_ADRM1_Pru"/>
    <property type="match status" value="1"/>
</dbReference>
<dbReference type="Proteomes" id="UP001061958">
    <property type="component" value="Unassembled WGS sequence"/>
</dbReference>
<evidence type="ECO:0000313" key="8">
    <source>
        <dbReference type="EMBL" id="GJQ15234.1"/>
    </source>
</evidence>
<evidence type="ECO:0000256" key="5">
    <source>
        <dbReference type="ARBA" id="ARBA00023242"/>
    </source>
</evidence>
<keyword evidence="5" id="KW-0539">Nucleus</keyword>
<reference evidence="7" key="1">
    <citation type="journal article" date="2022" name="Proc. Natl. Acad. Sci. U.S.A.">
        <title>Life cycle and functional genomics of the unicellular red alga Galdieria for elucidating algal and plant evolution and industrial use.</title>
        <authorList>
            <person name="Hirooka S."/>
            <person name="Itabashi T."/>
            <person name="Ichinose T.M."/>
            <person name="Onuma R."/>
            <person name="Fujiwara T."/>
            <person name="Yamashita S."/>
            <person name="Jong L.W."/>
            <person name="Tomita R."/>
            <person name="Iwane A.H."/>
            <person name="Miyagishima S.Y."/>
        </authorList>
    </citation>
    <scope>NUCLEOTIDE SEQUENCE</scope>
    <source>
        <strain evidence="7">NBRC 102759</strain>
    </source>
</reference>
<comment type="subcellular location">
    <subcellularLocation>
        <location evidence="2">Cytoplasm</location>
    </subcellularLocation>
    <subcellularLocation>
        <location evidence="1">Nucleus</location>
    </subcellularLocation>
</comment>
<dbReference type="GO" id="GO:0005737">
    <property type="term" value="C:cytoplasm"/>
    <property type="evidence" value="ECO:0007669"/>
    <property type="project" value="UniProtKB-SubCell"/>
</dbReference>
<dbReference type="PANTHER" id="PTHR12225">
    <property type="entry name" value="ADHESION REGULATING MOLECULE 1 110 KDA CELL MEMBRANE GLYCOPROTEIN"/>
    <property type="match status" value="1"/>
</dbReference>
<keyword evidence="9" id="KW-1185">Reference proteome</keyword>
<dbReference type="AlphaFoldDB" id="A0A9C7UTN4"/>
<dbReference type="Gene3D" id="1.10.2020.20">
    <property type="match status" value="1"/>
</dbReference>
<evidence type="ECO:0000256" key="2">
    <source>
        <dbReference type="ARBA" id="ARBA00004496"/>
    </source>
</evidence>
<comment type="caution">
    <text evidence="7">The sequence shown here is derived from an EMBL/GenBank/DDBJ whole genome shotgun (WGS) entry which is preliminary data.</text>
</comment>
<sequence length="263" mass="29891">MEGSKDVVGVMTGNHETIVLFQVAMGTARLENKRIISEPRKGTLILCLINDQLHLQWKNGETGVVEQDLKLSSQAVFQRVDGVRDGHIYVLKDCSKTNKYFYWLQERPTMDRDGNYYAHHIQQLIHDNTSEKRMNNDCSSTVANSLETVLQSLRQYRPPPVTDLCQILSAERVIPIVSHPNVEQSIHSLFKYLPKDDQTREGLIQVLSSSSFREQVHILNAGLRSPYAPQLLHSLGFPDAAHDGPDYVKAFIRAIIRNNDLDQ</sequence>
<dbReference type="OrthoDB" id="340431at2759"/>
<evidence type="ECO:0000259" key="6">
    <source>
        <dbReference type="PROSITE" id="PS51917"/>
    </source>
</evidence>
<dbReference type="Gene3D" id="2.30.29.70">
    <property type="entry name" value="Proteasomal ubiquitin receptor Rpn13/ADRM1"/>
    <property type="match status" value="1"/>
</dbReference>
<dbReference type="GO" id="GO:0005634">
    <property type="term" value="C:nucleus"/>
    <property type="evidence" value="ECO:0007669"/>
    <property type="project" value="UniProtKB-SubCell"/>
</dbReference>
<gene>
    <name evidence="7" type="ORF">GpartN1_g6471.t1</name>
    <name evidence="8" type="ORF">GpartN1_g7025.t1</name>
</gene>
<dbReference type="InterPro" id="IPR032368">
    <property type="entry name" value="RPN13_DEUBAD"/>
</dbReference>
<evidence type="ECO:0000313" key="9">
    <source>
        <dbReference type="Proteomes" id="UP001061958"/>
    </source>
</evidence>
<evidence type="ECO:0000256" key="3">
    <source>
        <dbReference type="ARBA" id="ARBA00022490"/>
    </source>
</evidence>
<dbReference type="EMBL" id="BQMJ01000066">
    <property type="protein sequence ID" value="GJQ15234.1"/>
    <property type="molecule type" value="Genomic_DNA"/>
</dbReference>
<dbReference type="InterPro" id="IPR038633">
    <property type="entry name" value="Rpn13/ADRM1_Pru_sf"/>
</dbReference>
<evidence type="ECO:0000256" key="1">
    <source>
        <dbReference type="ARBA" id="ARBA00004123"/>
    </source>
</evidence>
<dbReference type="GO" id="GO:0061133">
    <property type="term" value="F:endopeptidase activator activity"/>
    <property type="evidence" value="ECO:0007669"/>
    <property type="project" value="TreeGrafter"/>
</dbReference>
<name>A0A9C7UTN4_9RHOD</name>
<dbReference type="InterPro" id="IPR038108">
    <property type="entry name" value="RPN13_DEUBAD_sf"/>
</dbReference>
<accession>A0A9C7UTN4</accession>
<dbReference type="InterPro" id="IPR006773">
    <property type="entry name" value="Rpn13/ADRM1"/>
</dbReference>
<dbReference type="PROSITE" id="PS51917">
    <property type="entry name" value="PRU"/>
    <property type="match status" value="1"/>
</dbReference>
<dbReference type="PANTHER" id="PTHR12225:SF0">
    <property type="entry name" value="PROTEASOMAL UBIQUITIN RECEPTOR ADRM1"/>
    <property type="match status" value="1"/>
</dbReference>
<dbReference type="GO" id="GO:0070628">
    <property type="term" value="F:proteasome binding"/>
    <property type="evidence" value="ECO:0007669"/>
    <property type="project" value="TreeGrafter"/>
</dbReference>
<proteinExistence type="predicted"/>
<dbReference type="Pfam" id="PF16550">
    <property type="entry name" value="RPN13_C"/>
    <property type="match status" value="1"/>
</dbReference>
<keyword evidence="4" id="KW-0647">Proteasome</keyword>